<dbReference type="PANTHER" id="PTHR31879:SF2">
    <property type="entry name" value="DET1- AND DDB1-ASSOCIATED PROTEIN 1"/>
    <property type="match status" value="1"/>
</dbReference>
<gene>
    <name evidence="4" type="ORF">GSMUA_331470.1</name>
</gene>
<dbReference type="InterPro" id="IPR018276">
    <property type="entry name" value="DDA1_dom"/>
</dbReference>
<dbReference type="Gene3D" id="1.10.720.30">
    <property type="entry name" value="SAP domain"/>
    <property type="match status" value="1"/>
</dbReference>
<organism evidence="5 6">
    <name type="scientific">Musa acuminata subsp. malaccensis</name>
    <name type="common">Wild banana</name>
    <name type="synonym">Musa malaccensis</name>
    <dbReference type="NCBI Taxonomy" id="214687"/>
    <lineage>
        <taxon>Eukaryota</taxon>
        <taxon>Viridiplantae</taxon>
        <taxon>Streptophyta</taxon>
        <taxon>Embryophyta</taxon>
        <taxon>Tracheophyta</taxon>
        <taxon>Spermatophyta</taxon>
        <taxon>Magnoliopsida</taxon>
        <taxon>Liliopsida</taxon>
        <taxon>Zingiberales</taxon>
        <taxon>Musaceae</taxon>
        <taxon>Musa</taxon>
    </lineage>
</organism>
<evidence type="ECO:0000313" key="4">
    <source>
        <dbReference type="EMBL" id="CAG1854921.1"/>
    </source>
</evidence>
<feature type="compositionally biased region" description="Low complexity" evidence="2">
    <location>
        <begin position="125"/>
        <end position="140"/>
    </location>
</feature>
<dbReference type="OrthoDB" id="445357at2759"/>
<comment type="similarity">
    <text evidence="1">Belongs to the DDA1 family.</text>
</comment>
<dbReference type="AlphaFoldDB" id="A0A804L1I7"/>
<dbReference type="InterPro" id="IPR003034">
    <property type="entry name" value="SAP_dom"/>
</dbReference>
<dbReference type="SMART" id="SM00513">
    <property type="entry name" value="SAP"/>
    <property type="match status" value="1"/>
</dbReference>
<feature type="region of interest" description="Disordered" evidence="2">
    <location>
        <begin position="90"/>
        <end position="180"/>
    </location>
</feature>
<reference evidence="5" key="2">
    <citation type="submission" date="2021-05" db="UniProtKB">
        <authorList>
            <consortium name="EnsemblPlants"/>
        </authorList>
    </citation>
    <scope>IDENTIFICATION</scope>
    <source>
        <strain evidence="5">subsp. malaccensis</strain>
    </source>
</reference>
<sequence length="180" mass="19018">MEAERSSVPQPRAKGGAAPPPDSDRAAGGASKYLTGLPSRGLLSSAVPSSNLGGIRVYVCDHETAPPDGQLIKTNTTNILIRALQINKQKSDLKDVTAKAATESSTGKRSAGRTSEGRTPKKTKTSSGSTSSHQGNSSNGYSEKTLQMMTVERLRALLKERGLSPKGKKDELIARLKDKS</sequence>
<name>A0A804L1I7_MUSAM</name>
<dbReference type="FunCoup" id="A0A804L1I7">
    <property type="interactions" value="1613"/>
</dbReference>
<dbReference type="PANTHER" id="PTHR31879">
    <property type="entry name" value="DET1- AND DDB1-ASSOCIATED PROTEIN 1"/>
    <property type="match status" value="1"/>
</dbReference>
<feature type="region of interest" description="Disordered" evidence="2">
    <location>
        <begin position="1"/>
        <end position="44"/>
    </location>
</feature>
<dbReference type="GO" id="GO:0080008">
    <property type="term" value="C:Cul4-RING E3 ubiquitin ligase complex"/>
    <property type="evidence" value="ECO:0000318"/>
    <property type="project" value="GO_Central"/>
</dbReference>
<evidence type="ECO:0000256" key="1">
    <source>
        <dbReference type="ARBA" id="ARBA00008042"/>
    </source>
</evidence>
<evidence type="ECO:0000259" key="3">
    <source>
        <dbReference type="PROSITE" id="PS50800"/>
    </source>
</evidence>
<dbReference type="EMBL" id="HG996476">
    <property type="protein sequence ID" value="CAG1854921.1"/>
    <property type="molecule type" value="Genomic_DNA"/>
</dbReference>
<evidence type="ECO:0000313" key="5">
    <source>
        <dbReference type="EnsemblPlants" id="Ma10_p29090.1"/>
    </source>
</evidence>
<dbReference type="Gramene" id="Ma10_t29090.1">
    <property type="protein sequence ID" value="Ma10_p29090.1"/>
    <property type="gene ID" value="Ma10_g29090"/>
</dbReference>
<dbReference type="Proteomes" id="UP000012960">
    <property type="component" value="Unplaced"/>
</dbReference>
<dbReference type="PROSITE" id="PS50800">
    <property type="entry name" value="SAP"/>
    <property type="match status" value="1"/>
</dbReference>
<evidence type="ECO:0000313" key="6">
    <source>
        <dbReference type="Proteomes" id="UP000012960"/>
    </source>
</evidence>
<dbReference type="OMA" id="PIYVCLH"/>
<dbReference type="InterPro" id="IPR036361">
    <property type="entry name" value="SAP_dom_sf"/>
</dbReference>
<dbReference type="Pfam" id="PF10172">
    <property type="entry name" value="DDA1"/>
    <property type="match status" value="1"/>
</dbReference>
<protein>
    <submittedName>
        <fullName evidence="4">(wild Malaysian banana) hypothetical protein</fullName>
    </submittedName>
</protein>
<dbReference type="SUPFAM" id="SSF68906">
    <property type="entry name" value="SAP domain"/>
    <property type="match status" value="1"/>
</dbReference>
<dbReference type="EnsemblPlants" id="Ma10_t29090.1">
    <property type="protein sequence ID" value="Ma10_p29090.1"/>
    <property type="gene ID" value="Ma10_g29090"/>
</dbReference>
<accession>A0A804L1I7</accession>
<dbReference type="InParanoid" id="A0A804L1I7"/>
<dbReference type="InterPro" id="IPR033575">
    <property type="entry name" value="DDA1-like"/>
</dbReference>
<proteinExistence type="inferred from homology"/>
<evidence type="ECO:0000256" key="2">
    <source>
        <dbReference type="SAM" id="MobiDB-lite"/>
    </source>
</evidence>
<dbReference type="GO" id="GO:0032436">
    <property type="term" value="P:positive regulation of proteasomal ubiquitin-dependent protein catabolic process"/>
    <property type="evidence" value="ECO:0000318"/>
    <property type="project" value="GO_Central"/>
</dbReference>
<reference evidence="4" key="1">
    <citation type="submission" date="2021-03" db="EMBL/GenBank/DDBJ databases">
        <authorList>
            <consortium name="Genoscope - CEA"/>
            <person name="William W."/>
        </authorList>
    </citation>
    <scope>NUCLEOTIDE SEQUENCE</scope>
    <source>
        <strain evidence="4">Doubled-haploid Pahang</strain>
    </source>
</reference>
<feature type="domain" description="SAP" evidence="3">
    <location>
        <begin position="146"/>
        <end position="180"/>
    </location>
</feature>
<dbReference type="Pfam" id="PF02037">
    <property type="entry name" value="SAP"/>
    <property type="match status" value="1"/>
</dbReference>
<feature type="compositionally biased region" description="Basic and acidic residues" evidence="2">
    <location>
        <begin position="152"/>
        <end position="180"/>
    </location>
</feature>
<keyword evidence="6" id="KW-1185">Reference proteome</keyword>